<evidence type="ECO:0000313" key="3">
    <source>
        <dbReference type="EMBL" id="TQK95215.1"/>
    </source>
</evidence>
<comment type="caution">
    <text evidence="3">The sequence shown here is derived from an EMBL/GenBank/DDBJ whole genome shotgun (WGS) entry which is preliminary data.</text>
</comment>
<dbReference type="InterPro" id="IPR013780">
    <property type="entry name" value="Glyco_hydro_b"/>
</dbReference>
<dbReference type="GO" id="GO:0000272">
    <property type="term" value="P:polysaccharide catabolic process"/>
    <property type="evidence" value="ECO:0007669"/>
    <property type="project" value="TreeGrafter"/>
</dbReference>
<keyword evidence="2" id="KW-0472">Membrane</keyword>
<dbReference type="InterPro" id="IPR017853">
    <property type="entry name" value="GH"/>
</dbReference>
<dbReference type="SUPFAM" id="SSF51445">
    <property type="entry name" value="(Trans)glycosidases"/>
    <property type="match status" value="1"/>
</dbReference>
<accession>A0A542U867</accession>
<sequence>MSPDDPRTTEQPMPRGRTHRRNRTRRRMVAGAVAALVAGAGAGALALSAGAAPAVDITVDAGTSLGTVPSTAVGLNTAVYDAHMNDAKAASLMKAAGIRQLRFPGGSVADAYHWKTHTVTGGSWAAPGTDFDHFMATAKKVGAQPIITANYGSGTPQEAADWVRYANVDKHYGVKYWEIGNEVSGNGYYGSKWEVDNHADKSPTAYAKNLVAYAKAMKAVDPTVKIGAVLNTPGYWPDAVKAPGDKADWNHTVLSVVGKSIDFVIIHWYPGGTGTADLLNTPAKIAGTTSAVRSLINTYAGAHAASVEIAVTETDSSMSPVNTSQAAALFAPDTYMSWLEHGAVSVDWWDLHNGMGTAPTTVNGETEYLDQGVLSSGRCVGGTCEPARETPFPTYWGIRSLTALAQPGDTMVKASSANPSVAVHAVRSSNGGLNVMLINKNPQNAAQVSLSYAGYTPAPGTVTTVSYAKGDPALTTATRGTATAQTLPPYSITTLRLKSSSAATRTDIPSPAPTPTAAAPVASASGTIGTRAQATAAGVPVGRPDRSNTAGGLASTGMSNAVTYSAVGGLLALAAGSVLVLRHRRTSATHGR</sequence>
<feature type="transmembrane region" description="Helical" evidence="2">
    <location>
        <begin position="561"/>
        <end position="581"/>
    </location>
</feature>
<protein>
    <submittedName>
        <fullName evidence="3">LPXTG-motif cell wall-anchored protein</fullName>
    </submittedName>
</protein>
<organism evidence="3 4">
    <name type="scientific">Streptomyces puniciscabiei</name>
    <dbReference type="NCBI Taxonomy" id="164348"/>
    <lineage>
        <taxon>Bacteria</taxon>
        <taxon>Bacillati</taxon>
        <taxon>Actinomycetota</taxon>
        <taxon>Actinomycetes</taxon>
        <taxon>Kitasatosporales</taxon>
        <taxon>Streptomycetaceae</taxon>
        <taxon>Streptomyces</taxon>
    </lineage>
</organism>
<dbReference type="Proteomes" id="UP000318103">
    <property type="component" value="Unassembled WGS sequence"/>
</dbReference>
<keyword evidence="2" id="KW-0812">Transmembrane</keyword>
<keyword evidence="4" id="KW-1185">Reference proteome</keyword>
<dbReference type="EMBL" id="VFNX01000001">
    <property type="protein sequence ID" value="TQK95215.1"/>
    <property type="molecule type" value="Genomic_DNA"/>
</dbReference>
<evidence type="ECO:0000313" key="4">
    <source>
        <dbReference type="Proteomes" id="UP000318103"/>
    </source>
</evidence>
<dbReference type="PANTHER" id="PTHR43576:SF3">
    <property type="entry name" value="ALPHA-L-ARABINOFURANOSIDASE C"/>
    <property type="match status" value="1"/>
</dbReference>
<dbReference type="Gene3D" id="2.60.40.1180">
    <property type="entry name" value="Golgi alpha-mannosidase II"/>
    <property type="match status" value="1"/>
</dbReference>
<dbReference type="AlphaFoldDB" id="A0A542U867"/>
<proteinExistence type="predicted"/>
<dbReference type="PANTHER" id="PTHR43576">
    <property type="entry name" value="ALPHA-L-ARABINOFURANOSIDASE C-RELATED"/>
    <property type="match status" value="1"/>
</dbReference>
<feature type="compositionally biased region" description="Low complexity" evidence="1">
    <location>
        <begin position="515"/>
        <end position="525"/>
    </location>
</feature>
<gene>
    <name evidence="3" type="ORF">FB563_0086</name>
</gene>
<feature type="region of interest" description="Disordered" evidence="1">
    <location>
        <begin position="501"/>
        <end position="525"/>
    </location>
</feature>
<reference evidence="3 4" key="1">
    <citation type="submission" date="2019-06" db="EMBL/GenBank/DDBJ databases">
        <title>Sequencing the genomes of 1000 actinobacteria strains.</title>
        <authorList>
            <person name="Klenk H.-P."/>
        </authorList>
    </citation>
    <scope>NUCLEOTIDE SEQUENCE [LARGE SCALE GENOMIC DNA]</scope>
    <source>
        <strain evidence="3 4">DSM 41929</strain>
    </source>
</reference>
<feature type="region of interest" description="Disordered" evidence="1">
    <location>
        <begin position="533"/>
        <end position="552"/>
    </location>
</feature>
<dbReference type="Gene3D" id="3.20.20.80">
    <property type="entry name" value="Glycosidases"/>
    <property type="match status" value="1"/>
</dbReference>
<feature type="region of interest" description="Disordered" evidence="1">
    <location>
        <begin position="1"/>
        <end position="23"/>
    </location>
</feature>
<keyword evidence="2" id="KW-1133">Transmembrane helix</keyword>
<dbReference type="PROSITE" id="PS51318">
    <property type="entry name" value="TAT"/>
    <property type="match status" value="1"/>
</dbReference>
<dbReference type="InterPro" id="IPR006311">
    <property type="entry name" value="TAT_signal"/>
</dbReference>
<evidence type="ECO:0000256" key="1">
    <source>
        <dbReference type="SAM" id="MobiDB-lite"/>
    </source>
</evidence>
<name>A0A542U867_9ACTN</name>
<evidence type="ECO:0000256" key="2">
    <source>
        <dbReference type="SAM" id="Phobius"/>
    </source>
</evidence>
<dbReference type="RefSeq" id="WP_234357838.1">
    <property type="nucleotide sequence ID" value="NZ_JBPJFI010000001.1"/>
</dbReference>
<dbReference type="NCBIfam" id="TIGR01167">
    <property type="entry name" value="LPXTG_anchor"/>
    <property type="match status" value="1"/>
</dbReference>